<evidence type="ECO:0000313" key="1">
    <source>
        <dbReference type="EMBL" id="JAE37389.1"/>
    </source>
</evidence>
<proteinExistence type="predicted"/>
<dbReference type="AlphaFoldDB" id="A0A0A9HNF9"/>
<organism evidence="1">
    <name type="scientific">Arundo donax</name>
    <name type="common">Giant reed</name>
    <name type="synonym">Donax arundinaceus</name>
    <dbReference type="NCBI Taxonomy" id="35708"/>
    <lineage>
        <taxon>Eukaryota</taxon>
        <taxon>Viridiplantae</taxon>
        <taxon>Streptophyta</taxon>
        <taxon>Embryophyta</taxon>
        <taxon>Tracheophyta</taxon>
        <taxon>Spermatophyta</taxon>
        <taxon>Magnoliopsida</taxon>
        <taxon>Liliopsida</taxon>
        <taxon>Poales</taxon>
        <taxon>Poaceae</taxon>
        <taxon>PACMAD clade</taxon>
        <taxon>Arundinoideae</taxon>
        <taxon>Arundineae</taxon>
        <taxon>Arundo</taxon>
    </lineage>
</organism>
<reference evidence="1" key="1">
    <citation type="submission" date="2014-09" db="EMBL/GenBank/DDBJ databases">
        <authorList>
            <person name="Magalhaes I.L.F."/>
            <person name="Oliveira U."/>
            <person name="Santos F.R."/>
            <person name="Vidigal T.H.D.A."/>
            <person name="Brescovit A.D."/>
            <person name="Santos A.J."/>
        </authorList>
    </citation>
    <scope>NUCLEOTIDE SEQUENCE</scope>
    <source>
        <tissue evidence="1">Shoot tissue taken approximately 20 cm above the soil surface</tissue>
    </source>
</reference>
<sequence>MVTILPQHLSSRSRISLLTLNKIDCNCIKIFLEQHIKLTFHVFLSNTQNPFVTH</sequence>
<name>A0A0A9HNF9_ARUDO</name>
<dbReference type="EMBL" id="GBRH01160507">
    <property type="protein sequence ID" value="JAE37389.1"/>
    <property type="molecule type" value="Transcribed_RNA"/>
</dbReference>
<reference evidence="1" key="2">
    <citation type="journal article" date="2015" name="Data Brief">
        <title>Shoot transcriptome of the giant reed, Arundo donax.</title>
        <authorList>
            <person name="Barrero R.A."/>
            <person name="Guerrero F.D."/>
            <person name="Moolhuijzen P."/>
            <person name="Goolsby J.A."/>
            <person name="Tidwell J."/>
            <person name="Bellgard S.E."/>
            <person name="Bellgard M.I."/>
        </authorList>
    </citation>
    <scope>NUCLEOTIDE SEQUENCE</scope>
    <source>
        <tissue evidence="1">Shoot tissue taken approximately 20 cm above the soil surface</tissue>
    </source>
</reference>
<accession>A0A0A9HNF9</accession>
<protein>
    <submittedName>
        <fullName evidence="1">Uncharacterized protein</fullName>
    </submittedName>
</protein>